<organism evidence="2 3">
    <name type="scientific">Armillaria novae-zelandiae</name>
    <dbReference type="NCBI Taxonomy" id="153914"/>
    <lineage>
        <taxon>Eukaryota</taxon>
        <taxon>Fungi</taxon>
        <taxon>Dikarya</taxon>
        <taxon>Basidiomycota</taxon>
        <taxon>Agaricomycotina</taxon>
        <taxon>Agaricomycetes</taxon>
        <taxon>Agaricomycetidae</taxon>
        <taxon>Agaricales</taxon>
        <taxon>Marasmiineae</taxon>
        <taxon>Physalacriaceae</taxon>
        <taxon>Armillaria</taxon>
    </lineage>
</organism>
<name>A0AA39PBN6_9AGAR</name>
<keyword evidence="1" id="KW-0732">Signal</keyword>
<comment type="caution">
    <text evidence="2">The sequence shown here is derived from an EMBL/GenBank/DDBJ whole genome shotgun (WGS) entry which is preliminary data.</text>
</comment>
<accession>A0AA39PBN6</accession>
<sequence length="220" mass="25475">MRQLTFLCVLELWSVVLGVEGTITSTGEMMNASVELLTFLPGLISTIAGRCAFPPKIERGTSSLRPRRNVCEQATEDSLKTEKYIPFLVEVRIPDIVKVHVERKKKLFLVKQAKRELAWYERLTCSVDEYTLKEKMMEKIHLRHILGEHTLSIMEWTVMYGRAIEAVNRKNRIFLKDIMKAERLKYIIGLSTSPLCITCLTLTVSLEIKVKVFEEYLEYD</sequence>
<feature type="signal peptide" evidence="1">
    <location>
        <begin position="1"/>
        <end position="18"/>
    </location>
</feature>
<reference evidence="2" key="1">
    <citation type="submission" date="2023-06" db="EMBL/GenBank/DDBJ databases">
        <authorList>
            <consortium name="Lawrence Berkeley National Laboratory"/>
            <person name="Ahrendt S."/>
            <person name="Sahu N."/>
            <person name="Indic B."/>
            <person name="Wong-Bajracharya J."/>
            <person name="Merenyi Z."/>
            <person name="Ke H.-M."/>
            <person name="Monk M."/>
            <person name="Kocsube S."/>
            <person name="Drula E."/>
            <person name="Lipzen A."/>
            <person name="Balint B."/>
            <person name="Henrissat B."/>
            <person name="Andreopoulos B."/>
            <person name="Martin F.M."/>
            <person name="Harder C.B."/>
            <person name="Rigling D."/>
            <person name="Ford K.L."/>
            <person name="Foster G.D."/>
            <person name="Pangilinan J."/>
            <person name="Papanicolaou A."/>
            <person name="Barry K."/>
            <person name="LaButti K."/>
            <person name="Viragh M."/>
            <person name="Koriabine M."/>
            <person name="Yan M."/>
            <person name="Riley R."/>
            <person name="Champramary S."/>
            <person name="Plett K.L."/>
            <person name="Tsai I.J."/>
            <person name="Slot J."/>
            <person name="Sipos G."/>
            <person name="Plett J."/>
            <person name="Nagy L.G."/>
            <person name="Grigoriev I.V."/>
        </authorList>
    </citation>
    <scope>NUCLEOTIDE SEQUENCE</scope>
    <source>
        <strain evidence="2">ICMP 16352</strain>
    </source>
</reference>
<evidence type="ECO:0000313" key="3">
    <source>
        <dbReference type="Proteomes" id="UP001175227"/>
    </source>
</evidence>
<dbReference type="AlphaFoldDB" id="A0AA39PBN6"/>
<gene>
    <name evidence="2" type="ORF">IW261DRAFT_1418358</name>
</gene>
<feature type="chain" id="PRO_5041373894" evidence="1">
    <location>
        <begin position="19"/>
        <end position="220"/>
    </location>
</feature>
<evidence type="ECO:0000256" key="1">
    <source>
        <dbReference type="SAM" id="SignalP"/>
    </source>
</evidence>
<proteinExistence type="predicted"/>
<protein>
    <submittedName>
        <fullName evidence="2">Uncharacterized protein</fullName>
    </submittedName>
</protein>
<dbReference type="EMBL" id="JAUEPR010000008">
    <property type="protein sequence ID" value="KAK0481247.1"/>
    <property type="molecule type" value="Genomic_DNA"/>
</dbReference>
<dbReference type="Proteomes" id="UP001175227">
    <property type="component" value="Unassembled WGS sequence"/>
</dbReference>
<keyword evidence="3" id="KW-1185">Reference proteome</keyword>
<evidence type="ECO:0000313" key="2">
    <source>
        <dbReference type="EMBL" id="KAK0481247.1"/>
    </source>
</evidence>